<keyword evidence="5" id="KW-0238">DNA-binding</keyword>
<gene>
    <name evidence="10" type="ORF">FIESC28_03384</name>
</gene>
<dbReference type="GO" id="GO:0043565">
    <property type="term" value="F:sequence-specific DNA binding"/>
    <property type="evidence" value="ECO:0007669"/>
    <property type="project" value="TreeGrafter"/>
</dbReference>
<dbReference type="GO" id="GO:0045944">
    <property type="term" value="P:positive regulation of transcription by RNA polymerase II"/>
    <property type="evidence" value="ECO:0007669"/>
    <property type="project" value="TreeGrafter"/>
</dbReference>
<dbReference type="SMART" id="SM00906">
    <property type="entry name" value="Fungal_trans"/>
    <property type="match status" value="1"/>
</dbReference>
<feature type="domain" description="Xylanolytic transcriptional activator regulatory" evidence="9">
    <location>
        <begin position="213"/>
        <end position="285"/>
    </location>
</feature>
<protein>
    <recommendedName>
        <fullName evidence="9">Xylanolytic transcriptional activator regulatory domain-containing protein</fullName>
    </recommendedName>
</protein>
<keyword evidence="2" id="KW-0479">Metal-binding</keyword>
<evidence type="ECO:0000256" key="1">
    <source>
        <dbReference type="ARBA" id="ARBA00004123"/>
    </source>
</evidence>
<dbReference type="GO" id="GO:0006351">
    <property type="term" value="P:DNA-templated transcription"/>
    <property type="evidence" value="ECO:0007669"/>
    <property type="project" value="InterPro"/>
</dbReference>
<dbReference type="GO" id="GO:0008270">
    <property type="term" value="F:zinc ion binding"/>
    <property type="evidence" value="ECO:0007669"/>
    <property type="project" value="InterPro"/>
</dbReference>
<evidence type="ECO:0000256" key="7">
    <source>
        <dbReference type="ARBA" id="ARBA00023242"/>
    </source>
</evidence>
<dbReference type="PANTHER" id="PTHR47782:SF12">
    <property type="entry name" value="ZN(II)2CYS6 TRANSCRIPTION FACTOR (EUROFUNG)"/>
    <property type="match status" value="1"/>
</dbReference>
<evidence type="ECO:0000259" key="9">
    <source>
        <dbReference type="SMART" id="SM00906"/>
    </source>
</evidence>
<name>A0A366S4G6_9HYPO</name>
<evidence type="ECO:0000313" key="10">
    <source>
        <dbReference type="EMBL" id="RBR23768.1"/>
    </source>
</evidence>
<evidence type="ECO:0000256" key="2">
    <source>
        <dbReference type="ARBA" id="ARBA00022723"/>
    </source>
</evidence>
<keyword evidence="6" id="KW-0804">Transcription</keyword>
<dbReference type="PANTHER" id="PTHR47782">
    <property type="entry name" value="ZN(II)2CYS6 TRANSCRIPTION FACTOR (EUROFUNG)-RELATED"/>
    <property type="match status" value="1"/>
</dbReference>
<proteinExistence type="predicted"/>
<accession>A0A366S4G6</accession>
<comment type="subcellular location">
    <subcellularLocation>
        <location evidence="1">Nucleus</location>
    </subcellularLocation>
</comment>
<evidence type="ECO:0000256" key="6">
    <source>
        <dbReference type="ARBA" id="ARBA00023163"/>
    </source>
</evidence>
<dbReference type="CDD" id="cd12148">
    <property type="entry name" value="fungal_TF_MHR"/>
    <property type="match status" value="1"/>
</dbReference>
<dbReference type="EMBL" id="QKXC01000069">
    <property type="protein sequence ID" value="RBR23768.1"/>
    <property type="molecule type" value="Genomic_DNA"/>
</dbReference>
<keyword evidence="11" id="KW-1185">Reference proteome</keyword>
<comment type="caution">
    <text evidence="10">The sequence shown here is derived from an EMBL/GenBank/DDBJ whole genome shotgun (WGS) entry which is preliminary data.</text>
</comment>
<dbReference type="AlphaFoldDB" id="A0A366S4G6"/>
<evidence type="ECO:0000256" key="4">
    <source>
        <dbReference type="ARBA" id="ARBA00023015"/>
    </source>
</evidence>
<dbReference type="Pfam" id="PF04082">
    <property type="entry name" value="Fungal_trans"/>
    <property type="match status" value="1"/>
</dbReference>
<dbReference type="RefSeq" id="XP_031018359.1">
    <property type="nucleotide sequence ID" value="XM_031157533.1"/>
</dbReference>
<keyword evidence="3" id="KW-0862">Zinc</keyword>
<dbReference type="InterPro" id="IPR007219">
    <property type="entry name" value="XnlR_reg_dom"/>
</dbReference>
<keyword evidence="4" id="KW-0805">Transcription regulation</keyword>
<dbReference type="OrthoDB" id="5296287at2759"/>
<sequence>MIDELEKKEQALSQRLAELEASAAAHDPSTVDTTSPDDRHTRSIAASSPATREGASISFIAHLFADANWRKSHATLLRTLADAPGAGEVSIAPCSLPSAAETQMLFEKYLSWAHIQNPFLLRRSIWALHHRLFSSPNTSGQVTNHDLFRAFMICAIGAVLPYRNRLHNRHPEAYYNAALQYLGTEFLTRGLDSVQDLLLICRFGIYHPIGTSIWDVVRLCGRLCIELGLHSNPHIPNDLLQTQLRRRIFWQFYLIDRYSSTTLDRPFLIDDNDISTKFPVEASDEELEAANSQVQSLDSFNFNREPNVQNEMTVFFVSVRLRQISSHIQTEFSKLRRKIVESSPKRTLAGHVHVVMTKLLKELQEWRSSTPIIQEPSCLYEMQEWYDHLLARERLSVLRRAIDLVPKVNGSPPKEILTVFLRSALETINRYHHLCQKKEKMITHTRSYFHMLFTAGLSVMYCTSVSKQISPEDLRASHEGLQRCQELLRSVTLQLPDAKNYVAVFEALLRDHSQRLWPNIREPPMSLPADASITIPNEVGNFTEGDFPQNLVAGPLPADMSDFTANSQFFEQGLNRPDILGPVNQFDSMPDENDIGSEYQDGTGINWALLNYDSLWNMESALGHYVYGDPSNPGVWEGFDF</sequence>
<keyword evidence="7" id="KW-0539">Nucleus</keyword>
<feature type="region of interest" description="Disordered" evidence="8">
    <location>
        <begin position="20"/>
        <end position="49"/>
    </location>
</feature>
<organism evidence="10 11">
    <name type="scientific">Fusarium coffeatum</name>
    <dbReference type="NCBI Taxonomy" id="231269"/>
    <lineage>
        <taxon>Eukaryota</taxon>
        <taxon>Fungi</taxon>
        <taxon>Dikarya</taxon>
        <taxon>Ascomycota</taxon>
        <taxon>Pezizomycotina</taxon>
        <taxon>Sordariomycetes</taxon>
        <taxon>Hypocreomycetidae</taxon>
        <taxon>Hypocreales</taxon>
        <taxon>Nectriaceae</taxon>
        <taxon>Fusarium</taxon>
        <taxon>Fusarium incarnatum-equiseti species complex</taxon>
    </lineage>
</organism>
<dbReference type="GO" id="GO:0000981">
    <property type="term" value="F:DNA-binding transcription factor activity, RNA polymerase II-specific"/>
    <property type="evidence" value="ECO:0007669"/>
    <property type="project" value="TreeGrafter"/>
</dbReference>
<reference evidence="10 11" key="1">
    <citation type="submission" date="2018-06" db="EMBL/GenBank/DDBJ databases">
        <title>Fusarium incarnatum-equiseti species complex species 28.</title>
        <authorList>
            <person name="Gardiner D.M."/>
        </authorList>
    </citation>
    <scope>NUCLEOTIDE SEQUENCE [LARGE SCALE GENOMIC DNA]</scope>
    <source>
        <strain evidence="10 11">FIESC_28</strain>
    </source>
</reference>
<dbReference type="InterPro" id="IPR052202">
    <property type="entry name" value="Yeast_MetPath_Reg"/>
</dbReference>
<evidence type="ECO:0000313" key="11">
    <source>
        <dbReference type="Proteomes" id="UP000253153"/>
    </source>
</evidence>
<evidence type="ECO:0000256" key="3">
    <source>
        <dbReference type="ARBA" id="ARBA00022833"/>
    </source>
</evidence>
<dbReference type="GeneID" id="41992829"/>
<dbReference type="GO" id="GO:0005634">
    <property type="term" value="C:nucleus"/>
    <property type="evidence" value="ECO:0007669"/>
    <property type="project" value="UniProtKB-SubCell"/>
</dbReference>
<evidence type="ECO:0000256" key="5">
    <source>
        <dbReference type="ARBA" id="ARBA00023125"/>
    </source>
</evidence>
<evidence type="ECO:0000256" key="8">
    <source>
        <dbReference type="SAM" id="MobiDB-lite"/>
    </source>
</evidence>
<dbReference type="Proteomes" id="UP000253153">
    <property type="component" value="Unassembled WGS sequence"/>
</dbReference>